<dbReference type="PANTHER" id="PTHR22594:SF34">
    <property type="entry name" value="ASPARAGINE--TRNA LIGASE, MITOCHONDRIAL-RELATED"/>
    <property type="match status" value="1"/>
</dbReference>
<dbReference type="GO" id="GO:0005524">
    <property type="term" value="F:ATP binding"/>
    <property type="evidence" value="ECO:0007669"/>
    <property type="project" value="UniProtKB-KW"/>
</dbReference>
<dbReference type="SUPFAM" id="SSF50249">
    <property type="entry name" value="Nucleic acid-binding proteins"/>
    <property type="match status" value="1"/>
</dbReference>
<keyword evidence="2" id="KW-0030">Aminoacyl-tRNA synthetase</keyword>
<gene>
    <name evidence="4" type="ORF">HHI36_010830</name>
</gene>
<dbReference type="GO" id="GO:0006412">
    <property type="term" value="P:translation"/>
    <property type="evidence" value="ECO:0007669"/>
    <property type="project" value="UniProtKB-KW"/>
</dbReference>
<dbReference type="Proteomes" id="UP001516400">
    <property type="component" value="Unassembled WGS sequence"/>
</dbReference>
<proteinExistence type="predicted"/>
<organism evidence="4 5">
    <name type="scientific">Cryptolaemus montrouzieri</name>
    <dbReference type="NCBI Taxonomy" id="559131"/>
    <lineage>
        <taxon>Eukaryota</taxon>
        <taxon>Metazoa</taxon>
        <taxon>Ecdysozoa</taxon>
        <taxon>Arthropoda</taxon>
        <taxon>Hexapoda</taxon>
        <taxon>Insecta</taxon>
        <taxon>Pterygota</taxon>
        <taxon>Neoptera</taxon>
        <taxon>Endopterygota</taxon>
        <taxon>Coleoptera</taxon>
        <taxon>Polyphaga</taxon>
        <taxon>Cucujiformia</taxon>
        <taxon>Coccinelloidea</taxon>
        <taxon>Coccinellidae</taxon>
        <taxon>Scymninae</taxon>
        <taxon>Scymnini</taxon>
        <taxon>Cryptolaemus</taxon>
    </lineage>
</organism>
<dbReference type="PANTHER" id="PTHR22594">
    <property type="entry name" value="ASPARTYL/LYSYL-TRNA SYNTHETASE"/>
    <property type="match status" value="1"/>
</dbReference>
<keyword evidence="1" id="KW-0648">Protein biosynthesis</keyword>
<keyword evidence="2" id="KW-0436">Ligase</keyword>
<name>A0ABD2MJY8_9CUCU</name>
<dbReference type="AlphaFoldDB" id="A0ABD2MJY8"/>
<sequence length="133" mass="15136">MIFHHLCSNFIRRNCLNILCKKYSISNLLQQPEVGNHIEVKGWITNIRKQKQYIFLDLNDGSSFQKLQCTLPSNLNIPIKDLSVGSSIKLLGSLTVSPKGDIELFAKELKILTKCNLEEGYPFLQESSILQNI</sequence>
<evidence type="ECO:0000256" key="2">
    <source>
        <dbReference type="ARBA" id="ARBA00023146"/>
    </source>
</evidence>
<dbReference type="InterPro" id="IPR004365">
    <property type="entry name" value="NA-bd_OB_tRNA"/>
</dbReference>
<dbReference type="CDD" id="cd04318">
    <property type="entry name" value="EcAsnRS_like_N"/>
    <property type="match status" value="1"/>
</dbReference>
<dbReference type="GO" id="GO:0004812">
    <property type="term" value="F:aminoacyl-tRNA ligase activity"/>
    <property type="evidence" value="ECO:0007669"/>
    <property type="project" value="UniProtKB-KW"/>
</dbReference>
<evidence type="ECO:0000259" key="3">
    <source>
        <dbReference type="Pfam" id="PF01336"/>
    </source>
</evidence>
<keyword evidence="5" id="KW-1185">Reference proteome</keyword>
<comment type="caution">
    <text evidence="4">The sequence shown here is derived from an EMBL/GenBank/DDBJ whole genome shotgun (WGS) entry which is preliminary data.</text>
</comment>
<protein>
    <recommendedName>
        <fullName evidence="3">OB domain-containing protein</fullName>
    </recommendedName>
</protein>
<accession>A0ABD2MJY8</accession>
<evidence type="ECO:0000313" key="4">
    <source>
        <dbReference type="EMBL" id="KAL3266668.1"/>
    </source>
</evidence>
<evidence type="ECO:0000313" key="5">
    <source>
        <dbReference type="Proteomes" id="UP001516400"/>
    </source>
</evidence>
<feature type="domain" description="OB" evidence="3">
    <location>
        <begin position="39"/>
        <end position="112"/>
    </location>
</feature>
<reference evidence="4 5" key="1">
    <citation type="journal article" date="2021" name="BMC Biol.">
        <title>Horizontally acquired antibacterial genes associated with adaptive radiation of ladybird beetles.</title>
        <authorList>
            <person name="Li H.S."/>
            <person name="Tang X.F."/>
            <person name="Huang Y.H."/>
            <person name="Xu Z.Y."/>
            <person name="Chen M.L."/>
            <person name="Du X.Y."/>
            <person name="Qiu B.Y."/>
            <person name="Chen P.T."/>
            <person name="Zhang W."/>
            <person name="Slipinski A."/>
            <person name="Escalona H.E."/>
            <person name="Waterhouse R.M."/>
            <person name="Zwick A."/>
            <person name="Pang H."/>
        </authorList>
    </citation>
    <scope>NUCLEOTIDE SEQUENCE [LARGE SCALE GENOMIC DNA]</scope>
    <source>
        <strain evidence="4">SYSU2018</strain>
    </source>
</reference>
<evidence type="ECO:0000256" key="1">
    <source>
        <dbReference type="ARBA" id="ARBA00022917"/>
    </source>
</evidence>
<dbReference type="EMBL" id="JABFTP020000001">
    <property type="protein sequence ID" value="KAL3266668.1"/>
    <property type="molecule type" value="Genomic_DNA"/>
</dbReference>
<dbReference type="InterPro" id="IPR012340">
    <property type="entry name" value="NA-bd_OB-fold"/>
</dbReference>
<dbReference type="Gene3D" id="2.40.50.140">
    <property type="entry name" value="Nucleic acid-binding proteins"/>
    <property type="match status" value="1"/>
</dbReference>
<dbReference type="Pfam" id="PF01336">
    <property type="entry name" value="tRNA_anti-codon"/>
    <property type="match status" value="1"/>
</dbReference>